<protein>
    <submittedName>
        <fullName evidence="8">DNA2/NAM7 helicase-like C-terminal domain-containing protein</fullName>
    </submittedName>
</protein>
<sequence length="883" mass="100039">MALVQTDFSPIPNFVQINPNNKLTVGSRIGVICKSLQIGTVVFENHILPQSFPVAPMASQLRKRAGPSTTFAIELTEPAKFVFPFNVHRSQIDEINAQKIISASLNSLTYIQNEIHESTQITTKLIEDKNLQNVFIIYHTPKNLRALVTFRKVWEEDSPIIVASDPTFQNPIAQGTISEIITARTSFKTTIRVHLRPIDTIDEYEWDYLTNKTKLSLQVPYSPTSLIERANSWASLEPQTVSQSDTPQGILMQQMLGIYPNPPITNSTNLQYANFAKKLETIPNTEQLKAIDLTFNPTPSVVVALAPPGTGKSRIISQMVIELSNIGKRPIVITHSNLAMSKIVEDVCPKLSHTNKQALILLSARAKEQYMNLFNQFSDHLLMASITDTQIESAKSKDRKTIMRYKDNAFTKPKQADEKSTALIILELDDLYPIKFSTVSMCEEVISLITKCTHLFLDEATQTPINQILHILTFARNLEKIFLAGDALQLGVHLQDVPKFLHPYCFESILTHTLLIPSIPKITLRTSYRSHPILTRIISDSFYGSMLESGTIESERAEALSFPFPIQNIPLLLVHTPDKDTRDSHSFSRHNISQTQLTKIVAEKFISTTNLPIVILGLYKKQVEEIRLLNIPRTTTLTIDSYQAREQEIVILITTKTIPADSLENEKIIGFINDSQRVAVSISRARQAFCIIGDFNTLLKCSSWQSFINQALKYTYILNHNLLFSIQDNSSASVQNNSNQQQHKHIPTITSRQPPPHKKQYRPYPLITPLNSIKCSPKINQLPPYFSEYPPHNPTPINKYSSIQSNMYPTIPSQNTMHHPKIQKSFIPSPMPSNFPQPTYPTIPSTSFAVPRTNINIQYFNNNYWQWSEEDQKWIKVPPPPPQ</sequence>
<evidence type="ECO:0000259" key="6">
    <source>
        <dbReference type="Pfam" id="PF13087"/>
    </source>
</evidence>
<dbReference type="AlphaFoldDB" id="A0A914N5P5"/>
<dbReference type="InterPro" id="IPR047187">
    <property type="entry name" value="SF1_C_Upf1"/>
</dbReference>
<feature type="domain" description="DNA2/NAM7 helicase-like C-terminal" evidence="6">
    <location>
        <begin position="518"/>
        <end position="694"/>
    </location>
</feature>
<evidence type="ECO:0000256" key="5">
    <source>
        <dbReference type="SAM" id="MobiDB-lite"/>
    </source>
</evidence>
<evidence type="ECO:0000256" key="2">
    <source>
        <dbReference type="ARBA" id="ARBA00022801"/>
    </source>
</evidence>
<keyword evidence="3" id="KW-0347">Helicase</keyword>
<dbReference type="Pfam" id="PF13245">
    <property type="entry name" value="AAA_19"/>
    <property type="match status" value="1"/>
</dbReference>
<dbReference type="GO" id="GO:0005524">
    <property type="term" value="F:ATP binding"/>
    <property type="evidence" value="ECO:0007669"/>
    <property type="project" value="UniProtKB-KW"/>
</dbReference>
<reference evidence="8" key="1">
    <citation type="submission" date="2022-11" db="UniProtKB">
        <authorList>
            <consortium name="WormBaseParasite"/>
        </authorList>
    </citation>
    <scope>IDENTIFICATION</scope>
</reference>
<dbReference type="Pfam" id="PF13087">
    <property type="entry name" value="AAA_12"/>
    <property type="match status" value="1"/>
</dbReference>
<evidence type="ECO:0000313" key="7">
    <source>
        <dbReference type="Proteomes" id="UP000887563"/>
    </source>
</evidence>
<evidence type="ECO:0000313" key="8">
    <source>
        <dbReference type="WBParaSite" id="Minc3s03171g33024"/>
    </source>
</evidence>
<dbReference type="GO" id="GO:0043139">
    <property type="term" value="F:5'-3' DNA helicase activity"/>
    <property type="evidence" value="ECO:0007669"/>
    <property type="project" value="TreeGrafter"/>
</dbReference>
<dbReference type="PANTHER" id="PTHR43788:SF16">
    <property type="entry name" value="HELICASE WITH ZINC FINGER 2"/>
    <property type="match status" value="1"/>
</dbReference>
<evidence type="ECO:0000256" key="4">
    <source>
        <dbReference type="ARBA" id="ARBA00022840"/>
    </source>
</evidence>
<keyword evidence="7" id="KW-1185">Reference proteome</keyword>
<dbReference type="InterPro" id="IPR027417">
    <property type="entry name" value="P-loop_NTPase"/>
</dbReference>
<dbReference type="WBParaSite" id="Minc3s03171g33024">
    <property type="protein sequence ID" value="Minc3s03171g33024"/>
    <property type="gene ID" value="Minc3s03171g33024"/>
</dbReference>
<keyword evidence="2" id="KW-0378">Hydrolase</keyword>
<dbReference type="Proteomes" id="UP000887563">
    <property type="component" value="Unplaced"/>
</dbReference>
<evidence type="ECO:0000256" key="3">
    <source>
        <dbReference type="ARBA" id="ARBA00022806"/>
    </source>
</evidence>
<keyword evidence="1" id="KW-0547">Nucleotide-binding</keyword>
<dbReference type="SUPFAM" id="SSF52540">
    <property type="entry name" value="P-loop containing nucleoside triphosphate hydrolases"/>
    <property type="match status" value="1"/>
</dbReference>
<dbReference type="CDD" id="cd18808">
    <property type="entry name" value="SF1_C_Upf1"/>
    <property type="match status" value="1"/>
</dbReference>
<keyword evidence="4" id="KW-0067">ATP-binding</keyword>
<name>A0A914N5P5_MELIC</name>
<dbReference type="GO" id="GO:0016787">
    <property type="term" value="F:hydrolase activity"/>
    <property type="evidence" value="ECO:0007669"/>
    <property type="project" value="UniProtKB-KW"/>
</dbReference>
<dbReference type="InterPro" id="IPR041679">
    <property type="entry name" value="DNA2/NAM7-like_C"/>
</dbReference>
<proteinExistence type="predicted"/>
<feature type="region of interest" description="Disordered" evidence="5">
    <location>
        <begin position="733"/>
        <end position="758"/>
    </location>
</feature>
<dbReference type="InterPro" id="IPR050534">
    <property type="entry name" value="Coronavir_polyprotein_1ab"/>
</dbReference>
<evidence type="ECO:0000256" key="1">
    <source>
        <dbReference type="ARBA" id="ARBA00022741"/>
    </source>
</evidence>
<accession>A0A914N5P5</accession>
<dbReference type="PANTHER" id="PTHR43788">
    <property type="entry name" value="DNA2/NAM7 HELICASE FAMILY MEMBER"/>
    <property type="match status" value="1"/>
</dbReference>
<organism evidence="7 8">
    <name type="scientific">Meloidogyne incognita</name>
    <name type="common">Southern root-knot nematode worm</name>
    <name type="synonym">Oxyuris incognita</name>
    <dbReference type="NCBI Taxonomy" id="6306"/>
    <lineage>
        <taxon>Eukaryota</taxon>
        <taxon>Metazoa</taxon>
        <taxon>Ecdysozoa</taxon>
        <taxon>Nematoda</taxon>
        <taxon>Chromadorea</taxon>
        <taxon>Rhabditida</taxon>
        <taxon>Tylenchina</taxon>
        <taxon>Tylenchomorpha</taxon>
        <taxon>Tylenchoidea</taxon>
        <taxon>Meloidogynidae</taxon>
        <taxon>Meloidogyninae</taxon>
        <taxon>Meloidogyne</taxon>
        <taxon>Meloidogyne incognita group</taxon>
    </lineage>
</organism>
<dbReference type="Gene3D" id="3.40.50.300">
    <property type="entry name" value="P-loop containing nucleotide triphosphate hydrolases"/>
    <property type="match status" value="2"/>
</dbReference>